<dbReference type="AlphaFoldDB" id="A0A8S2JG00"/>
<sequence length="696" mass="80897">MQTQLNTLDTKEPIDYDNLKIITKPRPPRRRQSGASLVPFRPYVKRLTSVRQPFSFTNGFDRWMLMGRDEILFTQSNARCIGSLIEDCDVSDVIRWDIEAESTRLPMMCKLWMIVDGAIVERGKPHLVQDAAVQVLTQGRNLRALLSLQQRHNSTSIKTTSDRRRRQSWHDVNEYHSVPYYQYTRAVQMGFQRYIQSTTSNHYELIDEIDDGNNAQRSLPFVITDKKVDSYNDVDYRFNSYDIEKSSARDYTNINKQSISSKQSENDYNILVSSLNHQQQPSYSAPDPKSNPSICHCFSNDTTRTRTKSSDSTSTTLLASLLERYERTLRERQRAFAIVNDELLDIDDILKRYRQKVQNLSSTQTNMTMELRRDISLLSTKSKADQSTTTTTTTSNNIVKDKYRSMPGLTSEDMIKAYKPIPKVHITNSSTALLKARQPRFQVPSTITTRPDYCDLCLTGYNTNSAWIRYNERRIEELQKRIDLMLQIDDNEETKLLLSSSSPISTTATVTQRINDILWSRSRHPSRRLYDYYRFISPHRYQHRLPHRLNQSLPNSPRLLSRSTIRSITPVRKSVRISTQLVPPHTVHHRSRSASRPIVSILRPSSVLTAPKSNKFSESSHVWRTAVDGEMYALQQFTIPRYYRLYNDVSFREMYNFSRMLDTYLDSNRTSTKDYSSLVKKFAFEQELMSPVTSIA</sequence>
<name>A0A8S2JG00_9BILA</name>
<dbReference type="Proteomes" id="UP000681720">
    <property type="component" value="Unassembled WGS sequence"/>
</dbReference>
<organism evidence="1 3">
    <name type="scientific">Rotaria magnacalcarata</name>
    <dbReference type="NCBI Taxonomy" id="392030"/>
    <lineage>
        <taxon>Eukaryota</taxon>
        <taxon>Metazoa</taxon>
        <taxon>Spiralia</taxon>
        <taxon>Gnathifera</taxon>
        <taxon>Rotifera</taxon>
        <taxon>Eurotatoria</taxon>
        <taxon>Bdelloidea</taxon>
        <taxon>Philodinida</taxon>
        <taxon>Philodinidae</taxon>
        <taxon>Rotaria</taxon>
    </lineage>
</organism>
<protein>
    <submittedName>
        <fullName evidence="1">Uncharacterized protein</fullName>
    </submittedName>
</protein>
<comment type="caution">
    <text evidence="1">The sequence shown here is derived from an EMBL/GenBank/DDBJ whole genome shotgun (WGS) entry which is preliminary data.</text>
</comment>
<proteinExistence type="predicted"/>
<accession>A0A8S2JG00</accession>
<dbReference type="EMBL" id="CAJOBH010001251">
    <property type="protein sequence ID" value="CAF3844192.1"/>
    <property type="molecule type" value="Genomic_DNA"/>
</dbReference>
<evidence type="ECO:0000313" key="2">
    <source>
        <dbReference type="EMBL" id="CAF3844192.1"/>
    </source>
</evidence>
<dbReference type="EMBL" id="CAJOBJ010000132">
    <property type="protein sequence ID" value="CAF3797802.1"/>
    <property type="molecule type" value="Genomic_DNA"/>
</dbReference>
<reference evidence="1" key="1">
    <citation type="submission" date="2021-02" db="EMBL/GenBank/DDBJ databases">
        <authorList>
            <person name="Nowell W R."/>
        </authorList>
    </citation>
    <scope>NUCLEOTIDE SEQUENCE</scope>
</reference>
<dbReference type="Proteomes" id="UP000681967">
    <property type="component" value="Unassembled WGS sequence"/>
</dbReference>
<evidence type="ECO:0000313" key="3">
    <source>
        <dbReference type="Proteomes" id="UP000681720"/>
    </source>
</evidence>
<evidence type="ECO:0000313" key="1">
    <source>
        <dbReference type="EMBL" id="CAF3797802.1"/>
    </source>
</evidence>
<gene>
    <name evidence="2" type="ORF">BYL167_LOCUS5469</name>
    <name evidence="1" type="ORF">GIL414_LOCUS914</name>
</gene>